<dbReference type="InterPro" id="IPR018247">
    <property type="entry name" value="EF_Hand_1_Ca_BS"/>
</dbReference>
<dbReference type="PROSITE" id="PS50222">
    <property type="entry name" value="EF_HAND_2"/>
    <property type="match status" value="1"/>
</dbReference>
<reference evidence="4 5" key="1">
    <citation type="journal article" date="2014" name="Genome Announc.">
        <title>Draft Genome Sequence of Lutibaculum baratangense Strain AMV1T, Isolated from a Mud Volcano in Andamans, India.</title>
        <authorList>
            <person name="Singh A."/>
            <person name="Sreenivas A."/>
            <person name="Sathyanarayana Reddy G."/>
            <person name="Pinnaka A.K."/>
            <person name="Shivaji S."/>
        </authorList>
    </citation>
    <scope>NUCLEOTIDE SEQUENCE [LARGE SCALE GENOMIC DNA]</scope>
    <source>
        <strain evidence="4 5">AMV1</strain>
    </source>
</reference>
<dbReference type="InterPro" id="IPR002048">
    <property type="entry name" value="EF_hand_dom"/>
</dbReference>
<dbReference type="Gene3D" id="1.10.238.10">
    <property type="entry name" value="EF-hand"/>
    <property type="match status" value="1"/>
</dbReference>
<evidence type="ECO:0000256" key="1">
    <source>
        <dbReference type="SAM" id="MobiDB-lite"/>
    </source>
</evidence>
<evidence type="ECO:0000259" key="3">
    <source>
        <dbReference type="PROSITE" id="PS50222"/>
    </source>
</evidence>
<protein>
    <recommendedName>
        <fullName evidence="3">EF-hand domain-containing protein</fullName>
    </recommendedName>
</protein>
<dbReference type="InterPro" id="IPR011992">
    <property type="entry name" value="EF-hand-dom_pair"/>
</dbReference>
<keyword evidence="5" id="KW-1185">Reference proteome</keyword>
<dbReference type="PATRIC" id="fig|631454.5.peg.65"/>
<dbReference type="Pfam" id="PF13202">
    <property type="entry name" value="EF-hand_5"/>
    <property type="match status" value="2"/>
</dbReference>
<evidence type="ECO:0000313" key="4">
    <source>
        <dbReference type="EMBL" id="ESR27462.1"/>
    </source>
</evidence>
<feature type="region of interest" description="Disordered" evidence="1">
    <location>
        <begin position="44"/>
        <end position="70"/>
    </location>
</feature>
<keyword evidence="2" id="KW-0732">Signal</keyword>
<comment type="caution">
    <text evidence="4">The sequence shown here is derived from an EMBL/GenBank/DDBJ whole genome shotgun (WGS) entry which is preliminary data.</text>
</comment>
<accession>V4R6A3</accession>
<feature type="chain" id="PRO_5004726372" description="EF-hand domain-containing protein" evidence="2">
    <location>
        <begin position="41"/>
        <end position="182"/>
    </location>
</feature>
<dbReference type="Proteomes" id="UP000017819">
    <property type="component" value="Unassembled WGS sequence"/>
</dbReference>
<gene>
    <name evidence="4" type="ORF">N177_0066</name>
</gene>
<dbReference type="PROSITE" id="PS00018">
    <property type="entry name" value="EF_HAND_1"/>
    <property type="match status" value="2"/>
</dbReference>
<feature type="domain" description="EF-hand" evidence="3">
    <location>
        <begin position="130"/>
        <end position="157"/>
    </location>
</feature>
<sequence length="182" mass="19748">MVPAGGTGRNTTFQEIEMIRLSTLSLSALALAAGLATAHAQQGQTTGQGSMMNQQGQGMMQDQQGPQGDARSYGGWGMMPWRGMGPWMMDEENWGRGMMGRGWGRGGGWGPDMMGPGMMMGGGMMGPQMMIIMMDTDGDGKLSLEEFQSMHARMFGYLDENGDGQLEMDEMGPRWNRGNDDN</sequence>
<dbReference type="AlphaFoldDB" id="V4R6A3"/>
<name>V4R6A3_9HYPH</name>
<dbReference type="eggNOG" id="ENOG5030PFK">
    <property type="taxonomic scope" value="Bacteria"/>
</dbReference>
<dbReference type="STRING" id="631454.N177_0066"/>
<dbReference type="EMBL" id="AWXZ01000004">
    <property type="protein sequence ID" value="ESR27462.1"/>
    <property type="molecule type" value="Genomic_DNA"/>
</dbReference>
<evidence type="ECO:0000313" key="5">
    <source>
        <dbReference type="Proteomes" id="UP000017819"/>
    </source>
</evidence>
<dbReference type="OrthoDB" id="7366896at2"/>
<dbReference type="SUPFAM" id="SSF47473">
    <property type="entry name" value="EF-hand"/>
    <property type="match status" value="1"/>
</dbReference>
<feature type="signal peptide" evidence="2">
    <location>
        <begin position="1"/>
        <end position="40"/>
    </location>
</feature>
<evidence type="ECO:0000256" key="2">
    <source>
        <dbReference type="SAM" id="SignalP"/>
    </source>
</evidence>
<proteinExistence type="predicted"/>
<dbReference type="GO" id="GO:0005509">
    <property type="term" value="F:calcium ion binding"/>
    <property type="evidence" value="ECO:0007669"/>
    <property type="project" value="InterPro"/>
</dbReference>
<organism evidence="4 5">
    <name type="scientific">Lutibaculum baratangense AMV1</name>
    <dbReference type="NCBI Taxonomy" id="631454"/>
    <lineage>
        <taxon>Bacteria</taxon>
        <taxon>Pseudomonadati</taxon>
        <taxon>Pseudomonadota</taxon>
        <taxon>Alphaproteobacteria</taxon>
        <taxon>Hyphomicrobiales</taxon>
        <taxon>Tepidamorphaceae</taxon>
        <taxon>Lutibaculum</taxon>
    </lineage>
</organism>